<proteinExistence type="inferred from homology"/>
<dbReference type="GO" id="GO:0046872">
    <property type="term" value="F:metal ion binding"/>
    <property type="evidence" value="ECO:0007669"/>
    <property type="project" value="UniProtKB-KW"/>
</dbReference>
<evidence type="ECO:0000259" key="9">
    <source>
        <dbReference type="Pfam" id="PF00081"/>
    </source>
</evidence>
<evidence type="ECO:0000256" key="3">
    <source>
        <dbReference type="ARBA" id="ARBA00012682"/>
    </source>
</evidence>
<dbReference type="EC" id="1.15.1.1" evidence="3"/>
<keyword evidence="6" id="KW-0560">Oxidoreductase</keyword>
<keyword evidence="5" id="KW-0479">Metal-binding</keyword>
<dbReference type="SUPFAM" id="SSF54719">
    <property type="entry name" value="Fe,Mn superoxide dismutase (SOD), C-terminal domain"/>
    <property type="match status" value="1"/>
</dbReference>
<dbReference type="InterPro" id="IPR019546">
    <property type="entry name" value="TAT_signal_bac_arc"/>
</dbReference>
<dbReference type="InterPro" id="IPR036324">
    <property type="entry name" value="Mn/Fe_SOD_N_sf"/>
</dbReference>
<dbReference type="PROSITE" id="PS00088">
    <property type="entry name" value="SOD_MN"/>
    <property type="match status" value="1"/>
</dbReference>
<dbReference type="InterPro" id="IPR019833">
    <property type="entry name" value="Mn/Fe_SOD_BS"/>
</dbReference>
<reference evidence="11" key="1">
    <citation type="submission" date="2021-01" db="EMBL/GenBank/DDBJ databases">
        <authorList>
            <person name="Corre E."/>
            <person name="Pelletier E."/>
            <person name="Niang G."/>
            <person name="Scheremetjew M."/>
            <person name="Finn R."/>
            <person name="Kale V."/>
            <person name="Holt S."/>
            <person name="Cochrane G."/>
            <person name="Meng A."/>
            <person name="Brown T."/>
            <person name="Cohen L."/>
        </authorList>
    </citation>
    <scope>NUCLEOTIDE SEQUENCE</scope>
    <source>
        <strain evidence="11">CCMP3107</strain>
    </source>
</reference>
<dbReference type="SUPFAM" id="SSF46609">
    <property type="entry name" value="Fe,Mn superoxide dismutase (SOD), N-terminal domain"/>
    <property type="match status" value="1"/>
</dbReference>
<dbReference type="GO" id="GO:0004784">
    <property type="term" value="F:superoxide dismutase activity"/>
    <property type="evidence" value="ECO:0007669"/>
    <property type="project" value="UniProtKB-EC"/>
</dbReference>
<dbReference type="InterPro" id="IPR019831">
    <property type="entry name" value="Mn/Fe_SOD_N"/>
</dbReference>
<dbReference type="PRINTS" id="PR01703">
    <property type="entry name" value="MNSODISMTASE"/>
</dbReference>
<evidence type="ECO:0000256" key="8">
    <source>
        <dbReference type="SAM" id="SignalP"/>
    </source>
</evidence>
<dbReference type="InterPro" id="IPR001189">
    <property type="entry name" value="Mn/Fe_SOD"/>
</dbReference>
<dbReference type="Gene3D" id="3.55.40.20">
    <property type="entry name" value="Iron/manganese superoxide dismutase, C-terminal domain"/>
    <property type="match status" value="1"/>
</dbReference>
<organism evidence="11">
    <name type="scientific">Heterosigma akashiwo</name>
    <name type="common">Chromophytic alga</name>
    <name type="synonym">Heterosigma carterae</name>
    <dbReference type="NCBI Taxonomy" id="2829"/>
    <lineage>
        <taxon>Eukaryota</taxon>
        <taxon>Sar</taxon>
        <taxon>Stramenopiles</taxon>
        <taxon>Ochrophyta</taxon>
        <taxon>Raphidophyceae</taxon>
        <taxon>Chattonellales</taxon>
        <taxon>Chattonellaceae</taxon>
        <taxon>Heterosigma</taxon>
    </lineage>
</organism>
<evidence type="ECO:0000256" key="1">
    <source>
        <dbReference type="ARBA" id="ARBA00001962"/>
    </source>
</evidence>
<accession>A0A7S3XQ28</accession>
<evidence type="ECO:0000256" key="6">
    <source>
        <dbReference type="ARBA" id="ARBA00023002"/>
    </source>
</evidence>
<evidence type="ECO:0000256" key="5">
    <source>
        <dbReference type="ARBA" id="ARBA00022723"/>
    </source>
</evidence>
<dbReference type="InterPro" id="IPR019832">
    <property type="entry name" value="Mn/Fe_SOD_C"/>
</dbReference>
<feature type="signal peptide" evidence="8">
    <location>
        <begin position="1"/>
        <end position="16"/>
    </location>
</feature>
<evidence type="ECO:0000259" key="10">
    <source>
        <dbReference type="Pfam" id="PF02777"/>
    </source>
</evidence>
<keyword evidence="7" id="KW-0408">Iron</keyword>
<feature type="domain" description="Manganese/iron superoxide dismutase N-terminal" evidence="9">
    <location>
        <begin position="61"/>
        <end position="141"/>
    </location>
</feature>
<dbReference type="InterPro" id="IPR006311">
    <property type="entry name" value="TAT_signal"/>
</dbReference>
<protein>
    <recommendedName>
        <fullName evidence="4">Superoxide dismutase [Fe]</fullName>
        <ecNumber evidence="3">1.15.1.1</ecNumber>
    </recommendedName>
</protein>
<dbReference type="GO" id="GO:0005737">
    <property type="term" value="C:cytoplasm"/>
    <property type="evidence" value="ECO:0007669"/>
    <property type="project" value="TreeGrafter"/>
</dbReference>
<comment type="cofactor">
    <cofactor evidence="1">
        <name>Fe cation</name>
        <dbReference type="ChEBI" id="CHEBI:24875"/>
    </cofactor>
</comment>
<dbReference type="EMBL" id="HBIU01016014">
    <property type="protein sequence ID" value="CAE0628785.1"/>
    <property type="molecule type" value="Transcribed_RNA"/>
</dbReference>
<dbReference type="Gene3D" id="1.10.287.990">
    <property type="entry name" value="Fe,Mn superoxide dismutase (SOD) domain"/>
    <property type="match status" value="1"/>
</dbReference>
<feature type="chain" id="PRO_5031478665" description="Superoxide dismutase [Fe]" evidence="8">
    <location>
        <begin position="17"/>
        <end position="272"/>
    </location>
</feature>
<dbReference type="NCBIfam" id="TIGR01409">
    <property type="entry name" value="TAT_signal_seq"/>
    <property type="match status" value="1"/>
</dbReference>
<dbReference type="PANTHER" id="PTHR43595">
    <property type="entry name" value="37S RIBOSOMAL PROTEIN S26, MITOCHONDRIAL"/>
    <property type="match status" value="1"/>
</dbReference>
<evidence type="ECO:0000313" key="11">
    <source>
        <dbReference type="EMBL" id="CAE0628785.1"/>
    </source>
</evidence>
<dbReference type="PANTHER" id="PTHR43595:SF2">
    <property type="entry name" value="SMALL RIBOSOMAL SUBUNIT PROTEIN MS42"/>
    <property type="match status" value="1"/>
</dbReference>
<name>A0A7S3XQ28_HETAK</name>
<dbReference type="AlphaFoldDB" id="A0A7S3XQ28"/>
<keyword evidence="8" id="KW-0732">Signal</keyword>
<dbReference type="PROSITE" id="PS51318">
    <property type="entry name" value="TAT"/>
    <property type="match status" value="1"/>
</dbReference>
<comment type="similarity">
    <text evidence="2">Belongs to the iron/manganese superoxide dismutase family.</text>
</comment>
<gene>
    <name evidence="11" type="ORF">HAKA00212_LOCUS7467</name>
</gene>
<dbReference type="Pfam" id="PF02777">
    <property type="entry name" value="Sod_Fe_C"/>
    <property type="match status" value="1"/>
</dbReference>
<sequence length="272" mass="29000">MKIVALFLCALACVSAFQTQSMSMTESSRRDFIKATGAAALGSAAFSLAGGNSPAYADGPYTLPDLPYAYDALEPIIDSATMKFHHDKHHATYVANVNKALAGKDGVGSILDLQAGALKAGGAVRNSGGGHYNHCFFWNCMGPEKESGSPSAALATAIDEAFGSMDAMKEKFNAAATGQFGSGWAWLGVKADGKLGICGTPNQDNPLMKGIGKDLAMKPILGLDVWEHAYYLQYKNRRLEYVTNFWKIVNWAQVSDNYESYASKGMGVPVEG</sequence>
<feature type="domain" description="Manganese/iron superoxide dismutase C-terminal" evidence="10">
    <location>
        <begin position="150"/>
        <end position="256"/>
    </location>
</feature>
<dbReference type="Pfam" id="PF00081">
    <property type="entry name" value="Sod_Fe_N"/>
    <property type="match status" value="1"/>
</dbReference>
<evidence type="ECO:0000256" key="7">
    <source>
        <dbReference type="ARBA" id="ARBA00023004"/>
    </source>
</evidence>
<dbReference type="InterPro" id="IPR036314">
    <property type="entry name" value="SOD_C_sf"/>
</dbReference>
<evidence type="ECO:0000256" key="2">
    <source>
        <dbReference type="ARBA" id="ARBA00008714"/>
    </source>
</evidence>
<evidence type="ECO:0000256" key="4">
    <source>
        <dbReference type="ARBA" id="ARBA00014767"/>
    </source>
</evidence>
<dbReference type="FunFam" id="3.55.40.20:FF:000004">
    <property type="entry name" value="Superoxide dismutase [Fe]"/>
    <property type="match status" value="1"/>
</dbReference>